<accession>A0A3B0VKN9</accession>
<gene>
    <name evidence="1" type="ORF">MNBD_GAMMA01-1317</name>
</gene>
<proteinExistence type="predicted"/>
<reference evidence="1" key="1">
    <citation type="submission" date="2018-06" db="EMBL/GenBank/DDBJ databases">
        <authorList>
            <person name="Zhirakovskaya E."/>
        </authorList>
    </citation>
    <scope>NUCLEOTIDE SEQUENCE</scope>
</reference>
<sequence>MKDLVQIIKDNPGCIAEIDNDSWHLFPARSKPKEDMTEEDHEDYYDKPLACNSDIEPLGDDGYGHCDGGDILQALAEIVGIKVERV</sequence>
<dbReference type="AlphaFoldDB" id="A0A3B0VKN9"/>
<organism evidence="1">
    <name type="scientific">hydrothermal vent metagenome</name>
    <dbReference type="NCBI Taxonomy" id="652676"/>
    <lineage>
        <taxon>unclassified sequences</taxon>
        <taxon>metagenomes</taxon>
        <taxon>ecological metagenomes</taxon>
    </lineage>
</organism>
<dbReference type="EMBL" id="UOEW01000214">
    <property type="protein sequence ID" value="VAW38927.1"/>
    <property type="molecule type" value="Genomic_DNA"/>
</dbReference>
<protein>
    <submittedName>
        <fullName evidence="1">Uncharacterized protein</fullName>
    </submittedName>
</protein>
<evidence type="ECO:0000313" key="1">
    <source>
        <dbReference type="EMBL" id="VAW38927.1"/>
    </source>
</evidence>
<name>A0A3B0VKN9_9ZZZZ</name>